<accession>A0A397GYP1</accession>
<reference evidence="1 2" key="1">
    <citation type="submission" date="2018-08" db="EMBL/GenBank/DDBJ databases">
        <title>Genome and evolution of the arbuscular mycorrhizal fungus Diversispora epigaea (formerly Glomus versiforme) and its bacterial endosymbionts.</title>
        <authorList>
            <person name="Sun X."/>
            <person name="Fei Z."/>
            <person name="Harrison M."/>
        </authorList>
    </citation>
    <scope>NUCLEOTIDE SEQUENCE [LARGE SCALE GENOMIC DNA]</scope>
    <source>
        <strain evidence="1 2">IT104</strain>
    </source>
</reference>
<dbReference type="STRING" id="1348612.A0A397GYP1"/>
<dbReference type="OrthoDB" id="2434233at2759"/>
<organism evidence="1 2">
    <name type="scientific">Diversispora epigaea</name>
    <dbReference type="NCBI Taxonomy" id="1348612"/>
    <lineage>
        <taxon>Eukaryota</taxon>
        <taxon>Fungi</taxon>
        <taxon>Fungi incertae sedis</taxon>
        <taxon>Mucoromycota</taxon>
        <taxon>Glomeromycotina</taxon>
        <taxon>Glomeromycetes</taxon>
        <taxon>Diversisporales</taxon>
        <taxon>Diversisporaceae</taxon>
        <taxon>Diversispora</taxon>
    </lineage>
</organism>
<dbReference type="EMBL" id="PQFF01000362">
    <property type="protein sequence ID" value="RHZ55995.1"/>
    <property type="molecule type" value="Genomic_DNA"/>
</dbReference>
<proteinExistence type="predicted"/>
<dbReference type="Proteomes" id="UP000266861">
    <property type="component" value="Unassembled WGS sequence"/>
</dbReference>
<evidence type="ECO:0000313" key="2">
    <source>
        <dbReference type="Proteomes" id="UP000266861"/>
    </source>
</evidence>
<dbReference type="AlphaFoldDB" id="A0A397GYP1"/>
<keyword evidence="2" id="KW-1185">Reference proteome</keyword>
<evidence type="ECO:0000313" key="1">
    <source>
        <dbReference type="EMBL" id="RHZ55995.1"/>
    </source>
</evidence>
<comment type="caution">
    <text evidence="1">The sequence shown here is derived from an EMBL/GenBank/DDBJ whole genome shotgun (WGS) entry which is preliminary data.</text>
</comment>
<gene>
    <name evidence="1" type="ORF">Glove_407g10</name>
</gene>
<protein>
    <submittedName>
        <fullName evidence="1">Uncharacterized protein</fullName>
    </submittedName>
</protein>
<sequence length="154" mass="17321">MRYVQGLSRAFSFKIGEYRFNSGNNAYNAISIWKVDEQADEITILQKNKRIITKPSSLRIIYRMLTGDTSSAETVNEAKIDERVRIALDLGDPEITIDLPQFLEGKAADAVTAVDERRHDLIVHLATAISVNDLLYQIERECPPGTAIPSAQWL</sequence>
<name>A0A397GYP1_9GLOM</name>